<dbReference type="Gene3D" id="1.20.272.10">
    <property type="match status" value="1"/>
</dbReference>
<dbReference type="NCBIfam" id="TIGR02397">
    <property type="entry name" value="dnaX_nterm"/>
    <property type="match status" value="1"/>
</dbReference>
<evidence type="ECO:0000256" key="4">
    <source>
        <dbReference type="ARBA" id="ARBA00049244"/>
    </source>
</evidence>
<dbReference type="GO" id="GO:0003887">
    <property type="term" value="F:DNA-directed DNA polymerase activity"/>
    <property type="evidence" value="ECO:0007669"/>
    <property type="project" value="UniProtKB-KW"/>
</dbReference>
<dbReference type="EC" id="2.7.7.7" evidence="1"/>
<keyword evidence="3" id="KW-0548">Nucleotidyltransferase</keyword>
<dbReference type="Gene3D" id="3.40.50.300">
    <property type="entry name" value="P-loop containing nucleotide triphosphate hydrolases"/>
    <property type="match status" value="1"/>
</dbReference>
<comment type="catalytic activity">
    <reaction evidence="4">
        <text>DNA(n) + a 2'-deoxyribonucleoside 5'-triphosphate = DNA(n+1) + diphosphate</text>
        <dbReference type="Rhea" id="RHEA:22508"/>
        <dbReference type="Rhea" id="RHEA-COMP:17339"/>
        <dbReference type="Rhea" id="RHEA-COMP:17340"/>
        <dbReference type="ChEBI" id="CHEBI:33019"/>
        <dbReference type="ChEBI" id="CHEBI:61560"/>
        <dbReference type="ChEBI" id="CHEBI:173112"/>
        <dbReference type="EC" id="2.7.7.7"/>
    </reaction>
</comment>
<dbReference type="GO" id="GO:0006261">
    <property type="term" value="P:DNA-templated DNA replication"/>
    <property type="evidence" value="ECO:0007669"/>
    <property type="project" value="TreeGrafter"/>
</dbReference>
<dbReference type="InterPro" id="IPR003593">
    <property type="entry name" value="AAA+_ATPase"/>
</dbReference>
<evidence type="ECO:0000259" key="5">
    <source>
        <dbReference type="SMART" id="SM00382"/>
    </source>
</evidence>
<proteinExistence type="predicted"/>
<dbReference type="InterPro" id="IPR050238">
    <property type="entry name" value="DNA_Rep/Repair_Clamp_Loader"/>
</dbReference>
<reference evidence="6" key="1">
    <citation type="journal article" date="2021" name="Proc. Natl. Acad. Sci. U.S.A.">
        <title>A Catalog of Tens of Thousands of Viruses from Human Metagenomes Reveals Hidden Associations with Chronic Diseases.</title>
        <authorList>
            <person name="Tisza M.J."/>
            <person name="Buck C.B."/>
        </authorList>
    </citation>
    <scope>NUCLEOTIDE SEQUENCE</scope>
    <source>
        <strain evidence="6">Ctrgt10</strain>
    </source>
</reference>
<dbReference type="Pfam" id="PF13177">
    <property type="entry name" value="DNA_pol3_delta2"/>
    <property type="match status" value="1"/>
</dbReference>
<sequence>MAESLAVKYRPKEFDEVCSQKAVIQILEKQLSQKEVKNCYLFCGPSGTGKTTLARIYANKLNGGIGQPIEIDAASNSGVENVRQIIKAAQERSLQGKYKVYIIDECHALSNAAWQAFLKCIEEPPRYTIFMFCTTDPQKIPQTILNRVCRFNITKIPTEELKNRLLYVCKQENFTNYEAACDYISKISNGGARDSLANLEKAAAYSTDLSLNNVLTALGNYSYNTFFELLNAFIDADQGTILRVISNYYEAGNDLKLFVDQFLAFTIDVTKYSIFKSFELIKIPENMKAELDNVINIQDATKYFTYVIDRVLDTKNMIKNDSQIRASIEVMFLRIARGQ</sequence>
<dbReference type="PANTHER" id="PTHR11669">
    <property type="entry name" value="REPLICATION FACTOR C / DNA POLYMERASE III GAMMA-TAU SUBUNIT"/>
    <property type="match status" value="1"/>
</dbReference>
<dbReference type="GO" id="GO:0009360">
    <property type="term" value="C:DNA polymerase III complex"/>
    <property type="evidence" value="ECO:0007669"/>
    <property type="project" value="InterPro"/>
</dbReference>
<evidence type="ECO:0000256" key="3">
    <source>
        <dbReference type="ARBA" id="ARBA00022932"/>
    </source>
</evidence>
<dbReference type="Pfam" id="PF12169">
    <property type="entry name" value="DNA_pol3_gamma3"/>
    <property type="match status" value="1"/>
</dbReference>
<evidence type="ECO:0000313" key="6">
    <source>
        <dbReference type="EMBL" id="DAD78078.1"/>
    </source>
</evidence>
<name>A0A8S5M769_9CAUD</name>
<dbReference type="InterPro" id="IPR027417">
    <property type="entry name" value="P-loop_NTPase"/>
</dbReference>
<dbReference type="CDD" id="cd00009">
    <property type="entry name" value="AAA"/>
    <property type="match status" value="1"/>
</dbReference>
<keyword evidence="3" id="KW-0239">DNA-directed DNA polymerase</keyword>
<dbReference type="InterPro" id="IPR022754">
    <property type="entry name" value="DNA_pol_III_gamma-3"/>
</dbReference>
<dbReference type="Gene3D" id="1.10.8.60">
    <property type="match status" value="1"/>
</dbReference>
<keyword evidence="2" id="KW-0235">DNA replication</keyword>
<evidence type="ECO:0000256" key="2">
    <source>
        <dbReference type="ARBA" id="ARBA00022705"/>
    </source>
</evidence>
<keyword evidence="3" id="KW-0808">Transferase</keyword>
<protein>
    <recommendedName>
        <fullName evidence="1">DNA-directed DNA polymerase</fullName>
        <ecNumber evidence="1">2.7.7.7</ecNumber>
    </recommendedName>
</protein>
<feature type="domain" description="AAA+ ATPase" evidence="5">
    <location>
        <begin position="36"/>
        <end position="157"/>
    </location>
</feature>
<dbReference type="PANTHER" id="PTHR11669:SF0">
    <property type="entry name" value="PROTEIN STICHEL-LIKE 2"/>
    <property type="match status" value="1"/>
</dbReference>
<dbReference type="GO" id="GO:0005524">
    <property type="term" value="F:ATP binding"/>
    <property type="evidence" value="ECO:0007669"/>
    <property type="project" value="InterPro"/>
</dbReference>
<dbReference type="EMBL" id="BK014839">
    <property type="protein sequence ID" value="DAD78078.1"/>
    <property type="molecule type" value="Genomic_DNA"/>
</dbReference>
<dbReference type="SUPFAM" id="SSF52540">
    <property type="entry name" value="P-loop containing nucleoside triphosphate hydrolases"/>
    <property type="match status" value="1"/>
</dbReference>
<dbReference type="InterPro" id="IPR012763">
    <property type="entry name" value="DNA_pol_III_sug/sutau_N"/>
</dbReference>
<dbReference type="SMART" id="SM00382">
    <property type="entry name" value="AAA"/>
    <property type="match status" value="1"/>
</dbReference>
<evidence type="ECO:0000256" key="1">
    <source>
        <dbReference type="ARBA" id="ARBA00012417"/>
    </source>
</evidence>
<accession>A0A8S5M769</accession>
<organism evidence="6">
    <name type="scientific">Siphoviridae sp. ctrgt10</name>
    <dbReference type="NCBI Taxonomy" id="2826479"/>
    <lineage>
        <taxon>Viruses</taxon>
        <taxon>Duplodnaviria</taxon>
        <taxon>Heunggongvirae</taxon>
        <taxon>Uroviricota</taxon>
        <taxon>Caudoviricetes</taxon>
    </lineage>
</organism>